<sequence length="271" mass="29222">MRSSTFVPSVFITGAAAGIGRATALRFAREGWCVGLADVDTPGLAELVQCLLAQPGVEPGRVWSCRLDVTDAQAWQQALDAFCAHTQGRLDLLFNNAGISATAPFEETPAGRHLAVIDVNVKGVVLGCHAAHRHLRQTPGSRVINMCSASALHGQPMLSSYSATKAAVRSLTEALDIEWRAQGIRVFDVLPLFVDTAMVREDVARMQTVRTLGVRLSADDVADRVWRLASSPQSATTVHVTVGWQTALFAWAARLSPGFVNRWVTARMAGY</sequence>
<organism evidence="4 5">
    <name type="scientific">Aquabacterium lacunae</name>
    <dbReference type="NCBI Taxonomy" id="2528630"/>
    <lineage>
        <taxon>Bacteria</taxon>
        <taxon>Pseudomonadati</taxon>
        <taxon>Pseudomonadota</taxon>
        <taxon>Betaproteobacteria</taxon>
        <taxon>Burkholderiales</taxon>
        <taxon>Aquabacterium</taxon>
    </lineage>
</organism>
<gene>
    <name evidence="4" type="ORF">EYS42_07890</name>
</gene>
<comment type="similarity">
    <text evidence="1 3">Belongs to the short-chain dehydrogenases/reductases (SDR) family.</text>
</comment>
<reference evidence="4 5" key="1">
    <citation type="submission" date="2019-02" db="EMBL/GenBank/DDBJ databases">
        <title>Aquabacterium sp. strain KMB7.</title>
        <authorList>
            <person name="Chen W.-M."/>
        </authorList>
    </citation>
    <scope>NUCLEOTIDE SEQUENCE [LARGE SCALE GENOMIC DNA]</scope>
    <source>
        <strain evidence="4 5">KMB7</strain>
    </source>
</reference>
<dbReference type="AlphaFoldDB" id="A0A4Q9H0B7"/>
<dbReference type="SUPFAM" id="SSF51735">
    <property type="entry name" value="NAD(P)-binding Rossmann-fold domains"/>
    <property type="match status" value="1"/>
</dbReference>
<evidence type="ECO:0000256" key="3">
    <source>
        <dbReference type="RuleBase" id="RU000363"/>
    </source>
</evidence>
<protein>
    <submittedName>
        <fullName evidence="4">SDR family oxidoreductase</fullName>
    </submittedName>
</protein>
<dbReference type="Gene3D" id="3.40.50.720">
    <property type="entry name" value="NAD(P)-binding Rossmann-like Domain"/>
    <property type="match status" value="1"/>
</dbReference>
<dbReference type="PRINTS" id="PR00081">
    <property type="entry name" value="GDHRDH"/>
</dbReference>
<dbReference type="NCBIfam" id="NF006123">
    <property type="entry name" value="PRK08267.1"/>
    <property type="match status" value="1"/>
</dbReference>
<dbReference type="PANTHER" id="PTHR43391:SF82">
    <property type="entry name" value="OXIDOREDUCTASE SADH-RELATED"/>
    <property type="match status" value="1"/>
</dbReference>
<comment type="caution">
    <text evidence="4">The sequence shown here is derived from an EMBL/GenBank/DDBJ whole genome shotgun (WGS) entry which is preliminary data.</text>
</comment>
<dbReference type="PANTHER" id="PTHR43391">
    <property type="entry name" value="RETINOL DEHYDROGENASE-RELATED"/>
    <property type="match status" value="1"/>
</dbReference>
<evidence type="ECO:0000313" key="4">
    <source>
        <dbReference type="EMBL" id="TBO31163.1"/>
    </source>
</evidence>
<dbReference type="PRINTS" id="PR00080">
    <property type="entry name" value="SDRFAMILY"/>
</dbReference>
<keyword evidence="2" id="KW-0560">Oxidoreductase</keyword>
<accession>A0A4Q9H0B7</accession>
<evidence type="ECO:0000313" key="5">
    <source>
        <dbReference type="Proteomes" id="UP000292120"/>
    </source>
</evidence>
<evidence type="ECO:0000256" key="2">
    <source>
        <dbReference type="ARBA" id="ARBA00023002"/>
    </source>
</evidence>
<dbReference type="RefSeq" id="WP_130967558.1">
    <property type="nucleotide sequence ID" value="NZ_SIXI01000003.1"/>
</dbReference>
<evidence type="ECO:0000256" key="1">
    <source>
        <dbReference type="ARBA" id="ARBA00006484"/>
    </source>
</evidence>
<dbReference type="InterPro" id="IPR002347">
    <property type="entry name" value="SDR_fam"/>
</dbReference>
<dbReference type="GO" id="GO:0016491">
    <property type="term" value="F:oxidoreductase activity"/>
    <property type="evidence" value="ECO:0007669"/>
    <property type="project" value="UniProtKB-KW"/>
</dbReference>
<proteinExistence type="inferred from homology"/>
<dbReference type="EMBL" id="SIXI01000003">
    <property type="protein sequence ID" value="TBO31163.1"/>
    <property type="molecule type" value="Genomic_DNA"/>
</dbReference>
<keyword evidence="5" id="KW-1185">Reference proteome</keyword>
<dbReference type="OrthoDB" id="9810734at2"/>
<dbReference type="Proteomes" id="UP000292120">
    <property type="component" value="Unassembled WGS sequence"/>
</dbReference>
<dbReference type="Pfam" id="PF00106">
    <property type="entry name" value="adh_short"/>
    <property type="match status" value="1"/>
</dbReference>
<name>A0A4Q9H0B7_9BURK</name>
<dbReference type="InterPro" id="IPR036291">
    <property type="entry name" value="NAD(P)-bd_dom_sf"/>
</dbReference>